<dbReference type="InterPro" id="IPR026265">
    <property type="entry name" value="LptC"/>
</dbReference>
<dbReference type="EMBL" id="MTEJ01000194">
    <property type="protein sequence ID" value="OQX07863.1"/>
    <property type="molecule type" value="Genomic_DNA"/>
</dbReference>
<dbReference type="PANTHER" id="PTHR37481:SF1">
    <property type="entry name" value="LIPOPOLYSACCHARIDE EXPORT SYSTEM PROTEIN LPTC"/>
    <property type="match status" value="1"/>
</dbReference>
<evidence type="ECO:0000313" key="6">
    <source>
        <dbReference type="EMBL" id="OQX07863.1"/>
    </source>
</evidence>
<evidence type="ECO:0000256" key="2">
    <source>
        <dbReference type="ARBA" id="ARBA00022519"/>
    </source>
</evidence>
<dbReference type="AlphaFoldDB" id="A0A1Y1QKV8"/>
<dbReference type="GO" id="GO:0017089">
    <property type="term" value="F:glycolipid transfer activity"/>
    <property type="evidence" value="ECO:0007669"/>
    <property type="project" value="TreeGrafter"/>
</dbReference>
<keyword evidence="4" id="KW-1133">Transmembrane helix</keyword>
<evidence type="ECO:0000256" key="3">
    <source>
        <dbReference type="ARBA" id="ARBA00022692"/>
    </source>
</evidence>
<dbReference type="GO" id="GO:0030288">
    <property type="term" value="C:outer membrane-bounded periplasmic space"/>
    <property type="evidence" value="ECO:0007669"/>
    <property type="project" value="TreeGrafter"/>
</dbReference>
<proteinExistence type="predicted"/>
<protein>
    <submittedName>
        <fullName evidence="6">LPS export ABC transporter periplasmic protein LptC</fullName>
    </submittedName>
</protein>
<evidence type="ECO:0000256" key="5">
    <source>
        <dbReference type="ARBA" id="ARBA00023136"/>
    </source>
</evidence>
<dbReference type="InterPro" id="IPR010664">
    <property type="entry name" value="LipoPS_assembly_LptC-rel"/>
</dbReference>
<dbReference type="Pfam" id="PF06835">
    <property type="entry name" value="LptC"/>
    <property type="match status" value="1"/>
</dbReference>
<dbReference type="GO" id="GO:0015221">
    <property type="term" value="F:lipopolysaccharide transmembrane transporter activity"/>
    <property type="evidence" value="ECO:0007669"/>
    <property type="project" value="InterPro"/>
</dbReference>
<gene>
    <name evidence="6" type="ORF">BWK73_26995</name>
</gene>
<dbReference type="NCBIfam" id="TIGR04409">
    <property type="entry name" value="LptC_YrbK"/>
    <property type="match status" value="1"/>
</dbReference>
<dbReference type="Gene3D" id="2.60.450.10">
    <property type="entry name" value="Lipopolysaccharide (LPS) transport protein A like domain"/>
    <property type="match status" value="1"/>
</dbReference>
<evidence type="ECO:0000256" key="1">
    <source>
        <dbReference type="ARBA" id="ARBA00022475"/>
    </source>
</evidence>
<name>A0A1Y1QKV8_9GAMM</name>
<evidence type="ECO:0000313" key="7">
    <source>
        <dbReference type="Proteomes" id="UP000192491"/>
    </source>
</evidence>
<dbReference type="InterPro" id="IPR052363">
    <property type="entry name" value="LPS_export_LptC"/>
</dbReference>
<dbReference type="Proteomes" id="UP000192491">
    <property type="component" value="Unassembled WGS sequence"/>
</dbReference>
<keyword evidence="1" id="KW-1003">Cell membrane</keyword>
<dbReference type="GO" id="GO:0005886">
    <property type="term" value="C:plasma membrane"/>
    <property type="evidence" value="ECO:0007669"/>
    <property type="project" value="InterPro"/>
</dbReference>
<dbReference type="PANTHER" id="PTHR37481">
    <property type="entry name" value="LIPOPOLYSACCHARIDE EXPORT SYSTEM PROTEIN LPTC"/>
    <property type="match status" value="1"/>
</dbReference>
<keyword evidence="5" id="KW-0472">Membrane</keyword>
<keyword evidence="2" id="KW-0997">Cell inner membrane</keyword>
<accession>A0A1Y1QKV8</accession>
<organism evidence="6 7">
    <name type="scientific">Thiothrix lacustris</name>
    <dbReference type="NCBI Taxonomy" id="525917"/>
    <lineage>
        <taxon>Bacteria</taxon>
        <taxon>Pseudomonadati</taxon>
        <taxon>Pseudomonadota</taxon>
        <taxon>Gammaproteobacteria</taxon>
        <taxon>Thiotrichales</taxon>
        <taxon>Thiotrichaceae</taxon>
        <taxon>Thiothrix</taxon>
    </lineage>
</organism>
<sequence>MKAWVILIAALCLILVITQMEDYFGQQYSGGLASEKDHVDYYFVNFALMETQADGTISQQVSGQHLTHWKLQQQSTIIAPVISDGVDPQQRVHMLADTAHMNQQTQQAKLLGNVHSYQATHAGKGGFDLYTDHLDYDLKNRVASTDAKVDITTPSGTIQAVGMNAKLDEDLLRFNANVHSTYPVK</sequence>
<comment type="caution">
    <text evidence="6">The sequence shown here is derived from an EMBL/GenBank/DDBJ whole genome shotgun (WGS) entry which is preliminary data.</text>
</comment>
<evidence type="ECO:0000256" key="4">
    <source>
        <dbReference type="ARBA" id="ARBA00022989"/>
    </source>
</evidence>
<reference evidence="6 7" key="1">
    <citation type="submission" date="2017-01" db="EMBL/GenBank/DDBJ databases">
        <title>Novel large sulfur bacteria in the metagenomes of groundwater-fed chemosynthetic microbial mats in the Lake Huron basin.</title>
        <authorList>
            <person name="Sharrar A.M."/>
            <person name="Flood B.E."/>
            <person name="Bailey J.V."/>
            <person name="Jones D.S."/>
            <person name="Biddanda B."/>
            <person name="Ruberg S.A."/>
            <person name="Marcus D.N."/>
            <person name="Dick G.J."/>
        </authorList>
    </citation>
    <scope>NUCLEOTIDE SEQUENCE [LARGE SCALE GENOMIC DNA]</scope>
    <source>
        <strain evidence="6">A8</strain>
    </source>
</reference>
<keyword evidence="3" id="KW-0812">Transmembrane</keyword>